<protein>
    <submittedName>
        <fullName evidence="1">Uncharacterized protein</fullName>
    </submittedName>
</protein>
<comment type="caution">
    <text evidence="1">The sequence shown here is derived from an EMBL/GenBank/DDBJ whole genome shotgun (WGS) entry which is preliminary data.</text>
</comment>
<organism evidence="1 2">
    <name type="scientific">Szabonella alba</name>
    <dbReference type="NCBI Taxonomy" id="2804194"/>
    <lineage>
        <taxon>Bacteria</taxon>
        <taxon>Pseudomonadati</taxon>
        <taxon>Pseudomonadota</taxon>
        <taxon>Alphaproteobacteria</taxon>
        <taxon>Rhodobacterales</taxon>
        <taxon>Paracoccaceae</taxon>
        <taxon>Szabonella</taxon>
    </lineage>
</organism>
<evidence type="ECO:0000313" key="2">
    <source>
        <dbReference type="Proteomes" id="UP000648908"/>
    </source>
</evidence>
<reference evidence="1" key="1">
    <citation type="submission" date="2021-01" db="EMBL/GenBank/DDBJ databases">
        <title>Tabrizicola alba sp. nov. a motile alkaliphilic bacterium isolated from a soda lake.</title>
        <authorList>
            <person name="Szuroczki S."/>
            <person name="Abbaszade G."/>
            <person name="Schumann P."/>
            <person name="Toth E."/>
        </authorList>
    </citation>
    <scope>NUCLEOTIDE SEQUENCE</scope>
    <source>
        <strain evidence="1">DMG-N-6</strain>
    </source>
</reference>
<dbReference type="RefSeq" id="WP_202689260.1">
    <property type="nucleotide sequence ID" value="NZ_JAESVN010000005.1"/>
</dbReference>
<accession>A0A8K0Y2M5</accession>
<evidence type="ECO:0000313" key="1">
    <source>
        <dbReference type="EMBL" id="MBL4918274.1"/>
    </source>
</evidence>
<dbReference type="EMBL" id="JAESVN010000005">
    <property type="protein sequence ID" value="MBL4918274.1"/>
    <property type="molecule type" value="Genomic_DNA"/>
</dbReference>
<dbReference type="AlphaFoldDB" id="A0A8K0Y2M5"/>
<gene>
    <name evidence="1" type="ORF">JL811_13675</name>
</gene>
<sequence>MTNDISEGERPAVELLTVAEDIFSQAALALGRVVLALDDPAAEPAPGEARAKLALQAVRDLRMAYQIAMEERARVDKLRRQGAGQAGTGAAGPLHFDAARDEIGRRLARLRDAGPGG</sequence>
<keyword evidence="2" id="KW-1185">Reference proteome</keyword>
<name>A0A8K0Y2M5_9RHOB</name>
<dbReference type="Proteomes" id="UP000648908">
    <property type="component" value="Unassembled WGS sequence"/>
</dbReference>
<proteinExistence type="predicted"/>